<dbReference type="NCBIfam" id="TIGR01509">
    <property type="entry name" value="HAD-SF-IA-v3"/>
    <property type="match status" value="1"/>
</dbReference>
<evidence type="ECO:0000313" key="10">
    <source>
        <dbReference type="Proteomes" id="UP000594454"/>
    </source>
</evidence>
<dbReference type="InParanoid" id="A0A7R8V4W7"/>
<comment type="catalytic activity">
    <reaction evidence="6">
        <text>psi-UMP + H2O = pseudouridine + phosphate</text>
        <dbReference type="Rhea" id="RHEA:10944"/>
        <dbReference type="ChEBI" id="CHEBI:15377"/>
        <dbReference type="ChEBI" id="CHEBI:17802"/>
        <dbReference type="ChEBI" id="CHEBI:43474"/>
        <dbReference type="ChEBI" id="CHEBI:58380"/>
        <dbReference type="EC" id="3.1.3.96"/>
    </reaction>
</comment>
<dbReference type="OrthoDB" id="40579at2759"/>
<dbReference type="FunCoup" id="A0A7R8V4W7">
    <property type="interactions" value="404"/>
</dbReference>
<evidence type="ECO:0000256" key="4">
    <source>
        <dbReference type="ARBA" id="ARBA00022801"/>
    </source>
</evidence>
<keyword evidence="10" id="KW-1185">Reference proteome</keyword>
<proteinExistence type="inferred from homology"/>
<dbReference type="GO" id="GO:1990738">
    <property type="term" value="F:pseudouridine 5'-phosphatase activity"/>
    <property type="evidence" value="ECO:0007669"/>
    <property type="project" value="UniProtKB-EC"/>
</dbReference>
<keyword evidence="5" id="KW-0460">Magnesium</keyword>
<name>A0A7R8V4W7_HERIL</name>
<dbReference type="PANTHER" id="PTHR18901">
    <property type="entry name" value="2-DEOXYGLUCOSE-6-PHOSPHATE PHOSPHATASE 2"/>
    <property type="match status" value="1"/>
</dbReference>
<evidence type="ECO:0000313" key="9">
    <source>
        <dbReference type="EMBL" id="CAD7092900.1"/>
    </source>
</evidence>
<dbReference type="EC" id="3.1.3.96" evidence="7"/>
<dbReference type="Gene3D" id="1.10.150.240">
    <property type="entry name" value="Putative phosphatase, domain 2"/>
    <property type="match status" value="2"/>
</dbReference>
<protein>
    <recommendedName>
        <fullName evidence="7">pseudouridine 5'-phosphatase</fullName>
        <ecNumber evidence="7">3.1.3.96</ecNumber>
    </recommendedName>
    <alternativeName>
        <fullName evidence="8">Pseudouridine-5'-monophosphatase</fullName>
    </alternativeName>
</protein>
<reference evidence="9 10" key="1">
    <citation type="submission" date="2020-11" db="EMBL/GenBank/DDBJ databases">
        <authorList>
            <person name="Wallbank WR R."/>
            <person name="Pardo Diaz C."/>
            <person name="Kozak K."/>
            <person name="Martin S."/>
            <person name="Jiggins C."/>
            <person name="Moest M."/>
            <person name="Warren A I."/>
            <person name="Generalovic N T."/>
            <person name="Byers J.R.P. K."/>
            <person name="Montejo-Kovacevich G."/>
            <person name="Yen C E."/>
        </authorList>
    </citation>
    <scope>NUCLEOTIDE SEQUENCE [LARGE SCALE GENOMIC DNA]</scope>
</reference>
<dbReference type="SFLD" id="SFLDG01129">
    <property type="entry name" value="C1.5:_HAD__Beta-PGM__Phosphata"/>
    <property type="match status" value="1"/>
</dbReference>
<dbReference type="Gene3D" id="3.40.50.1000">
    <property type="entry name" value="HAD superfamily/HAD-like"/>
    <property type="match status" value="1"/>
</dbReference>
<keyword evidence="4" id="KW-0378">Hydrolase</keyword>
<dbReference type="InterPro" id="IPR006439">
    <property type="entry name" value="HAD-SF_hydro_IA"/>
</dbReference>
<evidence type="ECO:0000256" key="6">
    <source>
        <dbReference type="ARBA" id="ARBA00052504"/>
    </source>
</evidence>
<gene>
    <name evidence="9" type="ORF">HERILL_LOCUS15227</name>
</gene>
<evidence type="ECO:0000256" key="5">
    <source>
        <dbReference type="ARBA" id="ARBA00022842"/>
    </source>
</evidence>
<dbReference type="SUPFAM" id="SSF56784">
    <property type="entry name" value="HAD-like"/>
    <property type="match status" value="2"/>
</dbReference>
<dbReference type="InterPro" id="IPR036412">
    <property type="entry name" value="HAD-like_sf"/>
</dbReference>
<evidence type="ECO:0000256" key="8">
    <source>
        <dbReference type="ARBA" id="ARBA00083904"/>
    </source>
</evidence>
<dbReference type="SFLD" id="SFLDS00003">
    <property type="entry name" value="Haloacid_Dehalogenase"/>
    <property type="match status" value="1"/>
</dbReference>
<evidence type="ECO:0000256" key="1">
    <source>
        <dbReference type="ARBA" id="ARBA00001946"/>
    </source>
</evidence>
<comment type="cofactor">
    <cofactor evidence="1">
        <name>Mg(2+)</name>
        <dbReference type="ChEBI" id="CHEBI:18420"/>
    </cofactor>
</comment>
<dbReference type="PANTHER" id="PTHR18901:SF38">
    <property type="entry name" value="PSEUDOURIDINE-5'-PHOSPHATASE"/>
    <property type="match status" value="1"/>
</dbReference>
<evidence type="ECO:0000256" key="7">
    <source>
        <dbReference type="ARBA" id="ARBA00066578"/>
    </source>
</evidence>
<dbReference type="AlphaFoldDB" id="A0A7R8V4W7"/>
<dbReference type="FunFam" id="1.10.150.240:FF:000001">
    <property type="entry name" value="Haloacid dehalogenase-like hydrolase domain"/>
    <property type="match status" value="1"/>
</dbReference>
<dbReference type="InterPro" id="IPR023214">
    <property type="entry name" value="HAD_sf"/>
</dbReference>
<dbReference type="Pfam" id="PF00702">
    <property type="entry name" value="Hydrolase"/>
    <property type="match status" value="1"/>
</dbReference>
<evidence type="ECO:0000256" key="2">
    <source>
        <dbReference type="ARBA" id="ARBA00006171"/>
    </source>
</evidence>
<evidence type="ECO:0000256" key="3">
    <source>
        <dbReference type="ARBA" id="ARBA00022723"/>
    </source>
</evidence>
<dbReference type="InterPro" id="IPR023198">
    <property type="entry name" value="PGP-like_dom2"/>
</dbReference>
<comment type="similarity">
    <text evidence="2">Belongs to the HAD-like hydrolase superfamily. CbbY/CbbZ/Gph/YieH family.</text>
</comment>
<accession>A0A7R8V4W7</accession>
<dbReference type="Proteomes" id="UP000594454">
    <property type="component" value="Chromosome 6"/>
</dbReference>
<keyword evidence="3" id="KW-0479">Metal-binding</keyword>
<dbReference type="FunFam" id="3.40.50.1000:FF:000055">
    <property type="entry name" value="Haloacid dehalogenase-like hydrolase family protein"/>
    <property type="match status" value="1"/>
</dbReference>
<sequence length="319" mass="35796">MSQIVSTSAKLLSSSVRKMGVRKVTHVIFDMDGLLLDTEKLYTQATQRILDEYGDGQLYTWEVKLSVMGNTHKQVAERIVQEYNLPMTWEEYSALQIKYCHELMPYAEILPDTEPIYEGMVRQIAAIYGKPYPYDVRMRIMGTTEQLTAKIAVTELNLPISVEQFLDKFTELSLVNLGKADLHPGAARLVTHLKNHNIPICLATSSGEDMVKIKTARHMDVFTQFHHKVCGSTDPEVKFGKPAPDIFLVAASRFGDKPQPEDCLVFEDAPNGVKAARAAGMQVVMVPDSRVPQEMREGATQVLNSLEEFKPEDFGLPAF</sequence>
<dbReference type="EMBL" id="LR899014">
    <property type="protein sequence ID" value="CAD7092900.1"/>
    <property type="molecule type" value="Genomic_DNA"/>
</dbReference>
<organism evidence="9 10">
    <name type="scientific">Hermetia illucens</name>
    <name type="common">Black soldier fly</name>
    <dbReference type="NCBI Taxonomy" id="343691"/>
    <lineage>
        <taxon>Eukaryota</taxon>
        <taxon>Metazoa</taxon>
        <taxon>Ecdysozoa</taxon>
        <taxon>Arthropoda</taxon>
        <taxon>Hexapoda</taxon>
        <taxon>Insecta</taxon>
        <taxon>Pterygota</taxon>
        <taxon>Neoptera</taxon>
        <taxon>Endopterygota</taxon>
        <taxon>Diptera</taxon>
        <taxon>Brachycera</taxon>
        <taxon>Stratiomyomorpha</taxon>
        <taxon>Stratiomyidae</taxon>
        <taxon>Hermetiinae</taxon>
        <taxon>Hermetia</taxon>
    </lineage>
</organism>
<dbReference type="GO" id="GO:0046872">
    <property type="term" value="F:metal ion binding"/>
    <property type="evidence" value="ECO:0007669"/>
    <property type="project" value="UniProtKB-KW"/>
</dbReference>